<dbReference type="Proteomes" id="UP000019593">
    <property type="component" value="Chromosome"/>
</dbReference>
<evidence type="ECO:0000313" key="4">
    <source>
        <dbReference type="Proteomes" id="UP000019593"/>
    </source>
</evidence>
<gene>
    <name evidence="3" type="ORF">roselon_01876</name>
</gene>
<dbReference type="InterPro" id="IPR052716">
    <property type="entry name" value="MOSC_domain"/>
</dbReference>
<dbReference type="HOGENOM" id="CLU_115757_0_0_5"/>
<keyword evidence="4" id="KW-1185">Reference proteome</keyword>
<accession>W8RSR0</accession>
<proteinExistence type="predicted"/>
<dbReference type="InterPro" id="IPR005302">
    <property type="entry name" value="MoCF_Sase_C"/>
</dbReference>
<dbReference type="RefSeq" id="WP_342665272.1">
    <property type="nucleotide sequence ID" value="NZ_CP004372.1"/>
</dbReference>
<dbReference type="GO" id="GO:0030151">
    <property type="term" value="F:molybdenum ion binding"/>
    <property type="evidence" value="ECO:0007669"/>
    <property type="project" value="InterPro"/>
</dbReference>
<dbReference type="EMBL" id="CP004372">
    <property type="protein sequence ID" value="AHM04239.1"/>
    <property type="molecule type" value="Genomic_DNA"/>
</dbReference>
<dbReference type="GO" id="GO:0030170">
    <property type="term" value="F:pyridoxal phosphate binding"/>
    <property type="evidence" value="ECO:0007669"/>
    <property type="project" value="InterPro"/>
</dbReference>
<dbReference type="PATRIC" id="fig|1294273.3.peg.1848"/>
<dbReference type="KEGG" id="red:roselon_01876"/>
<evidence type="ECO:0000256" key="1">
    <source>
        <dbReference type="SAM" id="MobiDB-lite"/>
    </source>
</evidence>
<dbReference type="AlphaFoldDB" id="W8RSR0"/>
<dbReference type="Gene3D" id="2.40.33.20">
    <property type="entry name" value="PK beta-barrel domain-like"/>
    <property type="match status" value="1"/>
</dbReference>
<evidence type="ECO:0000313" key="3">
    <source>
        <dbReference type="EMBL" id="AHM04239.1"/>
    </source>
</evidence>
<reference evidence="3 4" key="1">
    <citation type="submission" date="2013-03" db="EMBL/GenBank/DDBJ databases">
        <authorList>
            <person name="Fiebig A."/>
            <person name="Goeker M."/>
            <person name="Klenk H.-P.P."/>
        </authorList>
    </citation>
    <scope>NUCLEOTIDE SEQUENCE [LARGE SCALE GENOMIC DNA]</scope>
    <source>
        <strain evidence="4">DSM 19469</strain>
    </source>
</reference>
<dbReference type="Pfam" id="PF03473">
    <property type="entry name" value="MOSC"/>
    <property type="match status" value="1"/>
</dbReference>
<dbReference type="GO" id="GO:0003824">
    <property type="term" value="F:catalytic activity"/>
    <property type="evidence" value="ECO:0007669"/>
    <property type="project" value="InterPro"/>
</dbReference>
<dbReference type="eggNOG" id="ENOG502ZBJY">
    <property type="taxonomic scope" value="Bacteria"/>
</dbReference>
<dbReference type="InterPro" id="IPR011037">
    <property type="entry name" value="Pyrv_Knase-like_insert_dom_sf"/>
</dbReference>
<evidence type="ECO:0000259" key="2">
    <source>
        <dbReference type="PROSITE" id="PS51340"/>
    </source>
</evidence>
<dbReference type="PANTHER" id="PTHR36930:SF1">
    <property type="entry name" value="MOSC DOMAIN-CONTAINING PROTEIN"/>
    <property type="match status" value="1"/>
</dbReference>
<dbReference type="PANTHER" id="PTHR36930">
    <property type="entry name" value="METAL-SULFUR CLUSTER BIOSYNTHESIS PROTEINS YUAD-RELATED"/>
    <property type="match status" value="1"/>
</dbReference>
<dbReference type="PROSITE" id="PS51340">
    <property type="entry name" value="MOSC"/>
    <property type="match status" value="1"/>
</dbReference>
<feature type="domain" description="MOSC" evidence="2">
    <location>
        <begin position="18"/>
        <end position="160"/>
    </location>
</feature>
<sequence length="176" mass="19120">MLETSATGQLQFAFGGPTEESHAGLTRPSCSRVTAQHPRGTEIANVRQVSILSAEELSAIAHDMGLDRLEPEWFGASMVIAGIPDFTLIQPSSRLQDEATGTCLVIDMENRPCHLVSAVIERQHPGMGKRFRPAARNRRGVTAWVERPGAITLGASLRLHVPDQPAWPHLDAARGQ</sequence>
<name>W8RSR0_9RHOB</name>
<dbReference type="SUPFAM" id="SSF50800">
    <property type="entry name" value="PK beta-barrel domain-like"/>
    <property type="match status" value="1"/>
</dbReference>
<feature type="region of interest" description="Disordered" evidence="1">
    <location>
        <begin position="1"/>
        <end position="35"/>
    </location>
</feature>
<protein>
    <submittedName>
        <fullName evidence="3">MOSC domain protein</fullName>
    </submittedName>
</protein>
<organism evidence="3 4">
    <name type="scientific">Roseicyclus elongatus DSM 19469</name>
    <dbReference type="NCBI Taxonomy" id="1294273"/>
    <lineage>
        <taxon>Bacteria</taxon>
        <taxon>Pseudomonadati</taxon>
        <taxon>Pseudomonadota</taxon>
        <taxon>Alphaproteobacteria</taxon>
        <taxon>Rhodobacterales</taxon>
        <taxon>Roseobacteraceae</taxon>
        <taxon>Roseicyclus</taxon>
    </lineage>
</organism>
<dbReference type="STRING" id="1294273.roselon_01876"/>
<feature type="compositionally biased region" description="Polar residues" evidence="1">
    <location>
        <begin position="1"/>
        <end position="10"/>
    </location>
</feature>